<evidence type="ECO:0000313" key="2">
    <source>
        <dbReference type="EMBL" id="MFD2513260.1"/>
    </source>
</evidence>
<dbReference type="Pfam" id="PF07566">
    <property type="entry name" value="DUF1543"/>
    <property type="match status" value="1"/>
</dbReference>
<evidence type="ECO:0000259" key="1">
    <source>
        <dbReference type="Pfam" id="PF07566"/>
    </source>
</evidence>
<gene>
    <name evidence="2" type="ORF">ACFSRY_05235</name>
</gene>
<protein>
    <submittedName>
        <fullName evidence="2">DUF1543 domain-containing protein</fullName>
    </submittedName>
</protein>
<dbReference type="InterPro" id="IPR011440">
    <property type="entry name" value="DUF1543"/>
</dbReference>
<feature type="domain" description="DUF1543" evidence="1">
    <location>
        <begin position="3"/>
        <end position="37"/>
    </location>
</feature>
<accession>A0ABW5IMM8</accession>
<evidence type="ECO:0000313" key="3">
    <source>
        <dbReference type="Proteomes" id="UP001597544"/>
    </source>
</evidence>
<comment type="caution">
    <text evidence="2">The sequence shown here is derived from an EMBL/GenBank/DDBJ whole genome shotgun (WGS) entry which is preliminary data.</text>
</comment>
<name>A0ABW5IMM8_9BACT</name>
<reference evidence="3" key="1">
    <citation type="journal article" date="2019" name="Int. J. Syst. Evol. Microbiol.">
        <title>The Global Catalogue of Microorganisms (GCM) 10K type strain sequencing project: providing services to taxonomists for standard genome sequencing and annotation.</title>
        <authorList>
            <consortium name="The Broad Institute Genomics Platform"/>
            <consortium name="The Broad Institute Genome Sequencing Center for Infectious Disease"/>
            <person name="Wu L."/>
            <person name="Ma J."/>
        </authorList>
    </citation>
    <scope>NUCLEOTIDE SEQUENCE [LARGE SCALE GENOMIC DNA]</scope>
    <source>
        <strain evidence="3">KCTC 42498</strain>
    </source>
</reference>
<keyword evidence="3" id="KW-1185">Reference proteome</keyword>
<dbReference type="Gene3D" id="3.10.20.10">
    <property type="match status" value="1"/>
</dbReference>
<dbReference type="RefSeq" id="WP_377503755.1">
    <property type="nucleotide sequence ID" value="NZ_JBHULU010000006.1"/>
</dbReference>
<proteinExistence type="predicted"/>
<organism evidence="2 3">
    <name type="scientific">Pontibacter locisalis</name>
    <dbReference type="NCBI Taxonomy" id="1719035"/>
    <lineage>
        <taxon>Bacteria</taxon>
        <taxon>Pseudomonadati</taxon>
        <taxon>Bacteroidota</taxon>
        <taxon>Cytophagia</taxon>
        <taxon>Cytophagales</taxon>
        <taxon>Hymenobacteraceae</taxon>
        <taxon>Pontibacter</taxon>
    </lineage>
</organism>
<dbReference type="EMBL" id="JBHULU010000006">
    <property type="protein sequence ID" value="MFD2513260.1"/>
    <property type="molecule type" value="Genomic_DNA"/>
</dbReference>
<sequence>MGDLVPQLRNFWPEAKDKVHVDAWREVTQVNGYSVEVQLRVNSIGMSEASAVN</sequence>
<dbReference type="Proteomes" id="UP001597544">
    <property type="component" value="Unassembled WGS sequence"/>
</dbReference>